<sequence>MDTGWFKSRHSAAASDNCVEVRFRSDEVGVRDSKEPSGPVFAFSAGAWGAFLADAKTGRFDFSAPTRAGAC</sequence>
<protein>
    <recommendedName>
        <fullName evidence="1">DUF397 domain-containing protein</fullName>
    </recommendedName>
</protein>
<name>A0ABP6RWQ1_9PSEU</name>
<evidence type="ECO:0000259" key="1">
    <source>
        <dbReference type="Pfam" id="PF04149"/>
    </source>
</evidence>
<comment type="caution">
    <text evidence="2">The sequence shown here is derived from an EMBL/GenBank/DDBJ whole genome shotgun (WGS) entry which is preliminary data.</text>
</comment>
<reference evidence="3" key="1">
    <citation type="journal article" date="2019" name="Int. J. Syst. Evol. Microbiol.">
        <title>The Global Catalogue of Microorganisms (GCM) 10K type strain sequencing project: providing services to taxonomists for standard genome sequencing and annotation.</title>
        <authorList>
            <consortium name="The Broad Institute Genomics Platform"/>
            <consortium name="The Broad Institute Genome Sequencing Center for Infectious Disease"/>
            <person name="Wu L."/>
            <person name="Ma J."/>
        </authorList>
    </citation>
    <scope>NUCLEOTIDE SEQUENCE [LARGE SCALE GENOMIC DNA]</scope>
    <source>
        <strain evidence="3">JCM 9687</strain>
    </source>
</reference>
<keyword evidence="3" id="KW-1185">Reference proteome</keyword>
<dbReference type="EMBL" id="BAAAYK010000038">
    <property type="protein sequence ID" value="GAA3362199.1"/>
    <property type="molecule type" value="Genomic_DNA"/>
</dbReference>
<dbReference type="InterPro" id="IPR007278">
    <property type="entry name" value="DUF397"/>
</dbReference>
<organism evidence="2 3">
    <name type="scientific">Saccharopolyspora gregorii</name>
    <dbReference type="NCBI Taxonomy" id="33914"/>
    <lineage>
        <taxon>Bacteria</taxon>
        <taxon>Bacillati</taxon>
        <taxon>Actinomycetota</taxon>
        <taxon>Actinomycetes</taxon>
        <taxon>Pseudonocardiales</taxon>
        <taxon>Pseudonocardiaceae</taxon>
        <taxon>Saccharopolyspora</taxon>
    </lineage>
</organism>
<dbReference type="RefSeq" id="WP_258342362.1">
    <property type="nucleotide sequence ID" value="NZ_BAAAYK010000038.1"/>
</dbReference>
<proteinExistence type="predicted"/>
<dbReference type="Pfam" id="PF04149">
    <property type="entry name" value="DUF397"/>
    <property type="match status" value="1"/>
</dbReference>
<evidence type="ECO:0000313" key="2">
    <source>
        <dbReference type="EMBL" id="GAA3362199.1"/>
    </source>
</evidence>
<dbReference type="Proteomes" id="UP001500483">
    <property type="component" value="Unassembled WGS sequence"/>
</dbReference>
<feature type="domain" description="DUF397" evidence="1">
    <location>
        <begin position="4"/>
        <end position="56"/>
    </location>
</feature>
<evidence type="ECO:0000313" key="3">
    <source>
        <dbReference type="Proteomes" id="UP001500483"/>
    </source>
</evidence>
<gene>
    <name evidence="2" type="ORF">GCM10020366_49180</name>
</gene>
<accession>A0ABP6RWQ1</accession>